<gene>
    <name evidence="1" type="ORF">MILVUS5_LOCUS38286</name>
</gene>
<comment type="caution">
    <text evidence="1">The sequence shown here is derived from an EMBL/GenBank/DDBJ whole genome shotgun (WGS) entry which is preliminary data.</text>
</comment>
<protein>
    <submittedName>
        <fullName evidence="1">Uncharacterized protein</fullName>
    </submittedName>
</protein>
<proteinExistence type="predicted"/>
<keyword evidence="2" id="KW-1185">Reference proteome</keyword>
<dbReference type="Proteomes" id="UP001177021">
    <property type="component" value="Unassembled WGS sequence"/>
</dbReference>
<evidence type="ECO:0000313" key="2">
    <source>
        <dbReference type="Proteomes" id="UP001177021"/>
    </source>
</evidence>
<dbReference type="EMBL" id="CASHSV030000716">
    <property type="protein sequence ID" value="CAJ2675204.1"/>
    <property type="molecule type" value="Genomic_DNA"/>
</dbReference>
<organism evidence="1 2">
    <name type="scientific">Trifolium pratense</name>
    <name type="common">Red clover</name>
    <dbReference type="NCBI Taxonomy" id="57577"/>
    <lineage>
        <taxon>Eukaryota</taxon>
        <taxon>Viridiplantae</taxon>
        <taxon>Streptophyta</taxon>
        <taxon>Embryophyta</taxon>
        <taxon>Tracheophyta</taxon>
        <taxon>Spermatophyta</taxon>
        <taxon>Magnoliopsida</taxon>
        <taxon>eudicotyledons</taxon>
        <taxon>Gunneridae</taxon>
        <taxon>Pentapetalae</taxon>
        <taxon>rosids</taxon>
        <taxon>fabids</taxon>
        <taxon>Fabales</taxon>
        <taxon>Fabaceae</taxon>
        <taxon>Papilionoideae</taxon>
        <taxon>50 kb inversion clade</taxon>
        <taxon>NPAAA clade</taxon>
        <taxon>Hologalegina</taxon>
        <taxon>IRL clade</taxon>
        <taxon>Trifolieae</taxon>
        <taxon>Trifolium</taxon>
    </lineage>
</organism>
<evidence type="ECO:0000313" key="1">
    <source>
        <dbReference type="EMBL" id="CAJ2675204.1"/>
    </source>
</evidence>
<name>A0ACB0M405_TRIPR</name>
<sequence length="382" mass="43949">MNSLSLLHNTNATIPTHTLHFHSFIFSKPTPPFISLKPKPSTTIQCCNNNNNIIDIDMVKTKQGTYVQKQNKVVVLWDLDNKPPRGPPYNAALSLKTLAETFGHLTDISAYANRHTFTHLPEWVLNQRRERKNLDFLERKGIINPSEPYICSVCGRKCKTNVDLKKHFKQLHERERQKKVNRLNSLKGKKRQKYKERFVSGDSKYNDAVREILTPKIGYGLASELRRAGVFVKTVEDKPQAADWALKKRMMHSLDRGVDWLFLVSDDSDFSEMLRRAKEANLGTVVVGDVDRALGRHADLWVSWDDVENGEVKEKDLVPKSREGRRRTNASTTTTMDGFGDVLIFHDDEEMEMGGDFMLEYSDDEDFDVDSDEEDDDGFYIY</sequence>
<reference evidence="1" key="1">
    <citation type="submission" date="2023-10" db="EMBL/GenBank/DDBJ databases">
        <authorList>
            <person name="Rodriguez Cubillos JULIANA M."/>
            <person name="De Vega J."/>
        </authorList>
    </citation>
    <scope>NUCLEOTIDE SEQUENCE</scope>
</reference>
<accession>A0ACB0M405</accession>